<dbReference type="NCBIfam" id="NF046095">
    <property type="entry name" value="flg_dep_Cj0814"/>
    <property type="match status" value="1"/>
</dbReference>
<feature type="region of interest" description="Disordered" evidence="1">
    <location>
        <begin position="288"/>
        <end position="317"/>
    </location>
</feature>
<sequence>MIKNLSIASLSHNQTLQHLNELGKTLQKLSSSNESLDELVKDKSQAVSEILGYGVDSEGFFTSDFNEAAGLPKDYRIEYKSVESIIKTYEQSGLFLSIDIAKSMQNAYKVFSALVDDKNVNYFTKNDIANLPLAFTYDKTTFNINKLHYNQNEYDEALNLETNLKIYQNPTYTSLLFSSPETNLNYKNNIVSKAEVFMAFLEDKSFLIEGEVSILGKLNGYDKNMNLDDIENLNNFVFKENSGFILKGGGDSIDDLLKKSLEFYDLLKKHTNIDEFKKATEIWLKENTLEQNHTQPKKTQNTDSTSKKPNPFTPIQAESKSETFTYDDIAKNFFLTFLENERKKGTDVLELLQNLFKVDKSKIDFKV</sequence>
<dbReference type="RefSeq" id="WP_094325948.1">
    <property type="nucleotide sequence ID" value="NZ_CP022347.1"/>
</dbReference>
<gene>
    <name evidence="2" type="ORF">CAV_1529</name>
</gene>
<dbReference type="InterPro" id="IPR058078">
    <property type="entry name" value="Cj0814-like"/>
</dbReference>
<dbReference type="OrthoDB" id="5363613at2"/>
<evidence type="ECO:0000313" key="3">
    <source>
        <dbReference type="Proteomes" id="UP000201169"/>
    </source>
</evidence>
<evidence type="ECO:0000313" key="2">
    <source>
        <dbReference type="EMBL" id="ASQ31137.1"/>
    </source>
</evidence>
<organism evidence="2 3">
    <name type="scientific">Campylobacter avium LMG 24591</name>
    <dbReference type="NCBI Taxonomy" id="522484"/>
    <lineage>
        <taxon>Bacteria</taxon>
        <taxon>Pseudomonadati</taxon>
        <taxon>Campylobacterota</taxon>
        <taxon>Epsilonproteobacteria</taxon>
        <taxon>Campylobacterales</taxon>
        <taxon>Campylobacteraceae</taxon>
        <taxon>Campylobacter</taxon>
    </lineage>
</organism>
<name>A0A222MYQ5_9BACT</name>
<proteinExistence type="predicted"/>
<keyword evidence="3" id="KW-1185">Reference proteome</keyword>
<feature type="compositionally biased region" description="Polar residues" evidence="1">
    <location>
        <begin position="289"/>
        <end position="308"/>
    </location>
</feature>
<dbReference type="Proteomes" id="UP000201169">
    <property type="component" value="Chromosome"/>
</dbReference>
<protein>
    <submittedName>
        <fullName evidence="2">Uncharacterized protein</fullName>
    </submittedName>
</protein>
<dbReference type="KEGG" id="cavi:CAV_1529"/>
<reference evidence="2 3" key="1">
    <citation type="submission" date="2017-07" db="EMBL/GenBank/DDBJ databases">
        <title>Analysis of two Campylobacter avium genomes and identification of a novel hippuricase gene.</title>
        <authorList>
            <person name="Miller W.G."/>
            <person name="Chapman M.H."/>
            <person name="Yee E."/>
            <person name="Revez J."/>
            <person name="Bono J.L."/>
            <person name="Rossi M."/>
        </authorList>
    </citation>
    <scope>NUCLEOTIDE SEQUENCE [LARGE SCALE GENOMIC DNA]</scope>
    <source>
        <strain evidence="2 3">LMG 24591</strain>
    </source>
</reference>
<dbReference type="AlphaFoldDB" id="A0A222MYQ5"/>
<evidence type="ECO:0000256" key="1">
    <source>
        <dbReference type="SAM" id="MobiDB-lite"/>
    </source>
</evidence>
<dbReference type="EMBL" id="CP022347">
    <property type="protein sequence ID" value="ASQ31137.1"/>
    <property type="molecule type" value="Genomic_DNA"/>
</dbReference>
<accession>A0A222MYQ5</accession>